<evidence type="ECO:0000313" key="3">
    <source>
        <dbReference type="EMBL" id="GBO25917.1"/>
    </source>
</evidence>
<reference evidence="3 4" key="1">
    <citation type="journal article" date="2019" name="Sci. Rep.">
        <title>Orb-weaving spider Araneus ventricosus genome elucidates the spidroin gene catalogue.</title>
        <authorList>
            <person name="Kono N."/>
            <person name="Nakamura H."/>
            <person name="Ohtoshi R."/>
            <person name="Moran D.A.P."/>
            <person name="Shinohara A."/>
            <person name="Yoshida Y."/>
            <person name="Fujiwara M."/>
            <person name="Mori M."/>
            <person name="Tomita M."/>
            <person name="Arakawa K."/>
        </authorList>
    </citation>
    <scope>NUCLEOTIDE SEQUENCE [LARGE SCALE GENOMIC DNA]</scope>
</reference>
<organism evidence="3 4">
    <name type="scientific">Araneus ventricosus</name>
    <name type="common">Orbweaver spider</name>
    <name type="synonym">Epeira ventricosa</name>
    <dbReference type="NCBI Taxonomy" id="182803"/>
    <lineage>
        <taxon>Eukaryota</taxon>
        <taxon>Metazoa</taxon>
        <taxon>Ecdysozoa</taxon>
        <taxon>Arthropoda</taxon>
        <taxon>Chelicerata</taxon>
        <taxon>Arachnida</taxon>
        <taxon>Araneae</taxon>
        <taxon>Araneomorphae</taxon>
        <taxon>Entelegynae</taxon>
        <taxon>Araneoidea</taxon>
        <taxon>Araneidae</taxon>
        <taxon>Araneus</taxon>
    </lineage>
</organism>
<dbReference type="EMBL" id="BGPR01048920">
    <property type="protein sequence ID" value="GBO25917.1"/>
    <property type="molecule type" value="Genomic_DNA"/>
</dbReference>
<keyword evidence="4" id="KW-1185">Reference proteome</keyword>
<evidence type="ECO:0000313" key="2">
    <source>
        <dbReference type="EMBL" id="GBO25895.1"/>
    </source>
</evidence>
<evidence type="ECO:0000313" key="4">
    <source>
        <dbReference type="Proteomes" id="UP000499080"/>
    </source>
</evidence>
<dbReference type="EMBL" id="BGPR01048889">
    <property type="protein sequence ID" value="GBO25895.1"/>
    <property type="molecule type" value="Genomic_DNA"/>
</dbReference>
<proteinExistence type="predicted"/>
<gene>
    <name evidence="2" type="ORF">AVEN_10963_1</name>
    <name evidence="3" type="ORF">AVEN_251128_1</name>
</gene>
<feature type="region of interest" description="Disordered" evidence="1">
    <location>
        <begin position="1"/>
        <end position="21"/>
    </location>
</feature>
<evidence type="ECO:0000256" key="1">
    <source>
        <dbReference type="SAM" id="MobiDB-lite"/>
    </source>
</evidence>
<dbReference type="Proteomes" id="UP000499080">
    <property type="component" value="Unassembled WGS sequence"/>
</dbReference>
<accession>A0A4Y2VQ86</accession>
<dbReference type="AlphaFoldDB" id="A0A4Y2VQ86"/>
<name>A0A4Y2VQ86_ARAVE</name>
<feature type="compositionally biased region" description="Basic and acidic residues" evidence="1">
    <location>
        <begin position="12"/>
        <end position="21"/>
    </location>
</feature>
<comment type="caution">
    <text evidence="3">The sequence shown here is derived from an EMBL/GenBank/DDBJ whole genome shotgun (WGS) entry which is preliminary data.</text>
</comment>
<protein>
    <submittedName>
        <fullName evidence="3">Uncharacterized protein</fullName>
    </submittedName>
</protein>
<sequence length="100" mass="11369">MQPGDPNGRNKKCSERKGRDIREELGTEFSVRRLASFDGRAFTDISPERSSHPTNPRAAKILYEFMTGDDAYFKQGKLKHGSWEQGFLNVMALIPFDTES</sequence>